<reference evidence="3" key="1">
    <citation type="submission" date="2016-10" db="EMBL/GenBank/DDBJ databases">
        <authorList>
            <person name="Varghese N."/>
            <person name="Submissions S."/>
        </authorList>
    </citation>
    <scope>NUCLEOTIDE SEQUENCE [LARGE SCALE GENOMIC DNA]</scope>
    <source>
        <strain evidence="3">DSM 20632</strain>
    </source>
</reference>
<feature type="domain" description="Glycosyltransferase 2-like" evidence="1">
    <location>
        <begin position="5"/>
        <end position="168"/>
    </location>
</feature>
<keyword evidence="2" id="KW-0808">Transferase</keyword>
<dbReference type="Gene3D" id="3.90.550.10">
    <property type="entry name" value="Spore Coat Polysaccharide Biosynthesis Protein SpsA, Chain A"/>
    <property type="match status" value="1"/>
</dbReference>
<dbReference type="RefSeq" id="WP_092149663.1">
    <property type="nucleotide sequence ID" value="NZ_LT629700.1"/>
</dbReference>
<proteinExistence type="predicted"/>
<evidence type="ECO:0000313" key="2">
    <source>
        <dbReference type="EMBL" id="SDL86413.1"/>
    </source>
</evidence>
<sequence>MTKLSVIIPCYNVSSKLTRCLNSLNDLKESLGEVEVIFIDDCSTDNTFEKLVDFAKTRDWVVVERLDGNSGTPSVPRNVALGLSKGEFVFHLDPDDEILPAGIQAALNVAVETGADFVRAPLIRDNGHERKVMNRIEKWQDLESDSERISAIVQNHSTTVCSVYRSSFLADHNLKWPEDLRLAEDAIFLYRALNVGKVEYSDEPDFVYHVALSQGVESSTQQYQDRELLNHLSAWATSSQLLSPLGIDYFALRGQAALSAAIQNMIRFNSGGFTRENFLRFSEFLKLHKDAVENFTYGPRFREICELVLTANYEEFLESIKIRLLIAGYDLRFIVPAIPELSDHYQIQVDEWNGHDTHDVAKSQRLLDWADAIHCEWMLGNAVWYSAKKNPRQSLTIRLHRFETSKNYGNQLTRENVDRIITIAPLMFEETQRVFGFDRSIVRYVPNYIDVDSYERSSDPSKVFNLVMVGSIPIRKGYRRALELLNGLVSIDPRYNLTVFGRRPEELGWVYNDPKERAYFSECEEYIQRNGLDDHISFQGWVDTKEALADKGFVLSMSDAEGSHVAAAEGFASGNITLLRPWEGADYMYPEEYVLSSLGEMRDYILECRDFRVFEQKRLAGDEYVNSRFSMKEFLRLYKMALPIPYSVP</sequence>
<dbReference type="Pfam" id="PF00535">
    <property type="entry name" value="Glycos_transf_2"/>
    <property type="match status" value="1"/>
</dbReference>
<dbReference type="Proteomes" id="UP000199350">
    <property type="component" value="Chromosome I"/>
</dbReference>
<dbReference type="STRING" id="38302.SAMN04488535_1043"/>
<dbReference type="InterPro" id="IPR001173">
    <property type="entry name" value="Glyco_trans_2-like"/>
</dbReference>
<dbReference type="PANTHER" id="PTHR22916">
    <property type="entry name" value="GLYCOSYLTRANSFERASE"/>
    <property type="match status" value="1"/>
</dbReference>
<gene>
    <name evidence="2" type="ORF">SAMN04488535_1043</name>
</gene>
<dbReference type="GO" id="GO:0016758">
    <property type="term" value="F:hexosyltransferase activity"/>
    <property type="evidence" value="ECO:0007669"/>
    <property type="project" value="UniProtKB-ARBA"/>
</dbReference>
<organism evidence="2 3">
    <name type="scientific">Corynebacterium mycetoides</name>
    <dbReference type="NCBI Taxonomy" id="38302"/>
    <lineage>
        <taxon>Bacteria</taxon>
        <taxon>Bacillati</taxon>
        <taxon>Actinomycetota</taxon>
        <taxon>Actinomycetes</taxon>
        <taxon>Mycobacteriales</taxon>
        <taxon>Corynebacteriaceae</taxon>
        <taxon>Corynebacterium</taxon>
    </lineage>
</organism>
<evidence type="ECO:0000313" key="3">
    <source>
        <dbReference type="Proteomes" id="UP000199350"/>
    </source>
</evidence>
<dbReference type="EMBL" id="LT629700">
    <property type="protein sequence ID" value="SDL86413.1"/>
    <property type="molecule type" value="Genomic_DNA"/>
</dbReference>
<keyword evidence="3" id="KW-1185">Reference proteome</keyword>
<dbReference type="SUPFAM" id="SSF53448">
    <property type="entry name" value="Nucleotide-diphospho-sugar transferases"/>
    <property type="match status" value="1"/>
</dbReference>
<dbReference type="CDD" id="cd00761">
    <property type="entry name" value="Glyco_tranf_GTA_type"/>
    <property type="match status" value="1"/>
</dbReference>
<dbReference type="SUPFAM" id="SSF53756">
    <property type="entry name" value="UDP-Glycosyltransferase/glycogen phosphorylase"/>
    <property type="match status" value="1"/>
</dbReference>
<accession>A0A1G9NJ94</accession>
<name>A0A1G9NJ94_9CORY</name>
<dbReference type="PANTHER" id="PTHR22916:SF3">
    <property type="entry name" value="UDP-GLCNAC:BETAGAL BETA-1,3-N-ACETYLGLUCOSAMINYLTRANSFERASE-LIKE PROTEIN 1"/>
    <property type="match status" value="1"/>
</dbReference>
<dbReference type="Gene3D" id="3.40.50.2000">
    <property type="entry name" value="Glycogen Phosphorylase B"/>
    <property type="match status" value="1"/>
</dbReference>
<dbReference type="InterPro" id="IPR029044">
    <property type="entry name" value="Nucleotide-diphossugar_trans"/>
</dbReference>
<dbReference type="AlphaFoldDB" id="A0A1G9NJ94"/>
<protein>
    <submittedName>
        <fullName evidence="2">Glycosyl transferase family 2</fullName>
    </submittedName>
</protein>
<dbReference type="OrthoDB" id="6713581at2"/>
<evidence type="ECO:0000259" key="1">
    <source>
        <dbReference type="Pfam" id="PF00535"/>
    </source>
</evidence>